<reference evidence="1" key="1">
    <citation type="journal article" date="2020" name="Stud. Mycol.">
        <title>101 Dothideomycetes genomes: a test case for predicting lifestyles and emergence of pathogens.</title>
        <authorList>
            <person name="Haridas S."/>
            <person name="Albert R."/>
            <person name="Binder M."/>
            <person name="Bloem J."/>
            <person name="Labutti K."/>
            <person name="Salamov A."/>
            <person name="Andreopoulos B."/>
            <person name="Baker S."/>
            <person name="Barry K."/>
            <person name="Bills G."/>
            <person name="Bluhm B."/>
            <person name="Cannon C."/>
            <person name="Castanera R."/>
            <person name="Culley D."/>
            <person name="Daum C."/>
            <person name="Ezra D."/>
            <person name="Gonzalez J."/>
            <person name="Henrissat B."/>
            <person name="Kuo A."/>
            <person name="Liang C."/>
            <person name="Lipzen A."/>
            <person name="Lutzoni F."/>
            <person name="Magnuson J."/>
            <person name="Mondo S."/>
            <person name="Nolan M."/>
            <person name="Ohm R."/>
            <person name="Pangilinan J."/>
            <person name="Park H.-J."/>
            <person name="Ramirez L."/>
            <person name="Alfaro M."/>
            <person name="Sun H."/>
            <person name="Tritt A."/>
            <person name="Yoshinaga Y."/>
            <person name="Zwiers L.-H."/>
            <person name="Turgeon B."/>
            <person name="Goodwin S."/>
            <person name="Spatafora J."/>
            <person name="Crous P."/>
            <person name="Grigoriev I."/>
        </authorList>
    </citation>
    <scope>NUCLEOTIDE SEQUENCE</scope>
    <source>
        <strain evidence="1">CBS 627.86</strain>
    </source>
</reference>
<dbReference type="Proteomes" id="UP000799770">
    <property type="component" value="Unassembled WGS sequence"/>
</dbReference>
<gene>
    <name evidence="1" type="ORF">BDV96DRAFT_646414</name>
</gene>
<dbReference type="EMBL" id="ML977323">
    <property type="protein sequence ID" value="KAF2115415.1"/>
    <property type="molecule type" value="Genomic_DNA"/>
</dbReference>
<dbReference type="InterPro" id="IPR011008">
    <property type="entry name" value="Dimeric_a/b-barrel"/>
</dbReference>
<dbReference type="OrthoDB" id="4126315at2759"/>
<dbReference type="Gene3D" id="3.30.70.100">
    <property type="match status" value="1"/>
</dbReference>
<evidence type="ECO:0008006" key="3">
    <source>
        <dbReference type="Google" id="ProtNLM"/>
    </source>
</evidence>
<name>A0A6A5Z7Z8_9PLEO</name>
<dbReference type="AlphaFoldDB" id="A0A6A5Z7Z8"/>
<sequence length="109" mass="12638">MASPRLTINVTFYLKPGTEEQFYKAIKPLHEELQGDDKLAYLNLFTSILEPGVVRLIEAWNADKEYLLAALPKRQNFQPFVDAIKDIQVKERTTEAFTLVPGFMYQRED</sequence>
<evidence type="ECO:0000313" key="1">
    <source>
        <dbReference type="EMBL" id="KAF2115415.1"/>
    </source>
</evidence>
<organism evidence="1 2">
    <name type="scientific">Lophiotrema nucula</name>
    <dbReference type="NCBI Taxonomy" id="690887"/>
    <lineage>
        <taxon>Eukaryota</taxon>
        <taxon>Fungi</taxon>
        <taxon>Dikarya</taxon>
        <taxon>Ascomycota</taxon>
        <taxon>Pezizomycotina</taxon>
        <taxon>Dothideomycetes</taxon>
        <taxon>Pleosporomycetidae</taxon>
        <taxon>Pleosporales</taxon>
        <taxon>Lophiotremataceae</taxon>
        <taxon>Lophiotrema</taxon>
    </lineage>
</organism>
<evidence type="ECO:0000313" key="2">
    <source>
        <dbReference type="Proteomes" id="UP000799770"/>
    </source>
</evidence>
<protein>
    <recommendedName>
        <fullName evidence="3">ABM domain-containing protein</fullName>
    </recommendedName>
</protein>
<accession>A0A6A5Z7Z8</accession>
<keyword evidence="2" id="KW-1185">Reference proteome</keyword>
<proteinExistence type="predicted"/>
<dbReference type="SUPFAM" id="SSF54909">
    <property type="entry name" value="Dimeric alpha+beta barrel"/>
    <property type="match status" value="1"/>
</dbReference>